<dbReference type="PANTHER" id="PTHR11505">
    <property type="entry name" value="L1 TRANSPOSABLE ELEMENT-RELATED"/>
    <property type="match status" value="1"/>
</dbReference>
<dbReference type="AlphaFoldDB" id="A0A210PJS3"/>
<name>A0A210PJS3_MIZYE</name>
<organism evidence="1 2">
    <name type="scientific">Mizuhopecten yessoensis</name>
    <name type="common">Japanese scallop</name>
    <name type="synonym">Patinopecten yessoensis</name>
    <dbReference type="NCBI Taxonomy" id="6573"/>
    <lineage>
        <taxon>Eukaryota</taxon>
        <taxon>Metazoa</taxon>
        <taxon>Spiralia</taxon>
        <taxon>Lophotrochozoa</taxon>
        <taxon>Mollusca</taxon>
        <taxon>Bivalvia</taxon>
        <taxon>Autobranchia</taxon>
        <taxon>Pteriomorphia</taxon>
        <taxon>Pectinida</taxon>
        <taxon>Pectinoidea</taxon>
        <taxon>Pectinidae</taxon>
        <taxon>Mizuhopecten</taxon>
    </lineage>
</organism>
<proteinExistence type="predicted"/>
<evidence type="ECO:0000313" key="1">
    <source>
        <dbReference type="EMBL" id="OWF36741.1"/>
    </source>
</evidence>
<keyword evidence="2" id="KW-1185">Reference proteome</keyword>
<dbReference type="EMBL" id="NEDP02076433">
    <property type="protein sequence ID" value="OWF36741.1"/>
    <property type="molecule type" value="Genomic_DNA"/>
</dbReference>
<gene>
    <name evidence="1" type="ORF">KP79_PYT25993</name>
</gene>
<comment type="caution">
    <text evidence="1">The sequence shown here is derived from an EMBL/GenBank/DDBJ whole genome shotgun (WGS) entry which is preliminary data.</text>
</comment>
<dbReference type="Proteomes" id="UP000242188">
    <property type="component" value="Unassembled WGS sequence"/>
</dbReference>
<sequence length="244" mass="27512">MGTSTPSAHHGNVLPGNYYPQTVGYPPGHAPSPQAYNVNLSPDNIKDIAVAVRDMLVEEISSLIQKEMAPLRVELDAIKLENQDLRLKLDDLEQYSRRPLVRISGIPESQHENSTALVLDVIDKAGISVSAEDIERTHRVGNPVKTRSKPRQIIMRLRSYEAKRTFLKSSKKFRDCPATKSVSVNEDLTKHRDKLAFHCRKLVKNPSSSVVQTWTWDGKVMVKDKSDRTSRSQRRRTCVGLVMS</sequence>
<dbReference type="InterPro" id="IPR004244">
    <property type="entry name" value="Transposase_22"/>
</dbReference>
<accession>A0A210PJS3</accession>
<dbReference type="Gene3D" id="3.30.70.1820">
    <property type="entry name" value="L1 transposable element, RRM domain"/>
    <property type="match status" value="1"/>
</dbReference>
<dbReference type="STRING" id="6573.A0A210PJS3"/>
<protein>
    <submittedName>
        <fullName evidence="1">Uncharacterized protein</fullName>
    </submittedName>
</protein>
<evidence type="ECO:0000313" key="2">
    <source>
        <dbReference type="Proteomes" id="UP000242188"/>
    </source>
</evidence>
<reference evidence="1 2" key="1">
    <citation type="journal article" date="2017" name="Nat. Ecol. Evol.">
        <title>Scallop genome provides insights into evolution of bilaterian karyotype and development.</title>
        <authorList>
            <person name="Wang S."/>
            <person name="Zhang J."/>
            <person name="Jiao W."/>
            <person name="Li J."/>
            <person name="Xun X."/>
            <person name="Sun Y."/>
            <person name="Guo X."/>
            <person name="Huan P."/>
            <person name="Dong B."/>
            <person name="Zhang L."/>
            <person name="Hu X."/>
            <person name="Sun X."/>
            <person name="Wang J."/>
            <person name="Zhao C."/>
            <person name="Wang Y."/>
            <person name="Wang D."/>
            <person name="Huang X."/>
            <person name="Wang R."/>
            <person name="Lv J."/>
            <person name="Li Y."/>
            <person name="Zhang Z."/>
            <person name="Liu B."/>
            <person name="Lu W."/>
            <person name="Hui Y."/>
            <person name="Liang J."/>
            <person name="Zhou Z."/>
            <person name="Hou R."/>
            <person name="Li X."/>
            <person name="Liu Y."/>
            <person name="Li H."/>
            <person name="Ning X."/>
            <person name="Lin Y."/>
            <person name="Zhao L."/>
            <person name="Xing Q."/>
            <person name="Dou J."/>
            <person name="Li Y."/>
            <person name="Mao J."/>
            <person name="Guo H."/>
            <person name="Dou H."/>
            <person name="Li T."/>
            <person name="Mu C."/>
            <person name="Jiang W."/>
            <person name="Fu Q."/>
            <person name="Fu X."/>
            <person name="Miao Y."/>
            <person name="Liu J."/>
            <person name="Yu Q."/>
            <person name="Li R."/>
            <person name="Liao H."/>
            <person name="Li X."/>
            <person name="Kong Y."/>
            <person name="Jiang Z."/>
            <person name="Chourrout D."/>
            <person name="Li R."/>
            <person name="Bao Z."/>
        </authorList>
    </citation>
    <scope>NUCLEOTIDE SEQUENCE [LARGE SCALE GENOMIC DNA]</scope>
    <source>
        <strain evidence="1 2">PY_sf001</strain>
    </source>
</reference>